<dbReference type="InterPro" id="IPR000504">
    <property type="entry name" value="RRM_dom"/>
</dbReference>
<accession>A0A4Y2L605</accession>
<dbReference type="GO" id="GO:0034728">
    <property type="term" value="P:nucleosome organization"/>
    <property type="evidence" value="ECO:0007669"/>
    <property type="project" value="TreeGrafter"/>
</dbReference>
<evidence type="ECO:0000256" key="3">
    <source>
        <dbReference type="SAM" id="MobiDB-lite"/>
    </source>
</evidence>
<dbReference type="GO" id="GO:0008023">
    <property type="term" value="C:transcription elongation factor complex"/>
    <property type="evidence" value="ECO:0007669"/>
    <property type="project" value="TreeGrafter"/>
</dbReference>
<dbReference type="GO" id="GO:0140673">
    <property type="term" value="P:transcription elongation-coupled chromatin remodeling"/>
    <property type="evidence" value="ECO:0007669"/>
    <property type="project" value="InterPro"/>
</dbReference>
<evidence type="ECO:0000256" key="2">
    <source>
        <dbReference type="PROSITE-ProRule" id="PRU00176"/>
    </source>
</evidence>
<evidence type="ECO:0000259" key="4">
    <source>
        <dbReference type="PROSITE" id="PS50102"/>
    </source>
</evidence>
<keyword evidence="5" id="KW-0251">Elongation factor</keyword>
<name>A0A4Y2L605_ARAVE</name>
<feature type="region of interest" description="Disordered" evidence="3">
    <location>
        <begin position="342"/>
        <end position="364"/>
    </location>
</feature>
<dbReference type="PANTHER" id="PTHR10145:SF6">
    <property type="entry name" value="TRANSCRIPTION ELONGATION FACTOR SPT6"/>
    <property type="match status" value="1"/>
</dbReference>
<dbReference type="InterPro" id="IPR035979">
    <property type="entry name" value="RBD_domain_sf"/>
</dbReference>
<sequence length="654" mass="73233">MSRQEYYDLRTVFIGGLSGGTSKENLHSYFSKYGQVVSSLVVKNNETGRSRGFGFVTFKDPNCVNAVLQSRLHEINGQTVSAKGYTLRSMQKVECRRHAPVYSNPPQVYDKQNDMMRPGVYGKTPRYQAGWNQPYGMQGSVIYRYTQPPAAGNYSQAAATDYSRAPAASYLPAAAAAPSALNAYPQNPPAFCPTKTYGRSFQKDQTFENDYNDGLEDYDLFKENLDIKVQRKKKFKHSICVDIDESDNEVDEDREVDANDLFEGDDAGEDDEVSRLPTYDTQDVLEESEGESDESVFIVDDDGQPISKGKKKRHIKYNDAALQEAQEICGVDFDYKNFEQEEDDYEEDYEEEDEGSEVQPRKKIGSRKYGTKRSIFEVFEPKEIERSRLTDLDTDTQLTDLPERFPPVRVPITEAGESEIFEEAEWIYNKAFSGTPSIQESEHSITNSNEEHSPVGGHQPMGGHKEMTALPNLREALKLIRNLQYEPPFIIAHRRELIGPDFTVSDLWKVYDWDEKWCILKNRPGIEYASATSSSTGKSLIYTPATSTTSAPLPATAISFNRLGMTANTSVSTASVTRCQLVTTTTSAPGSVMFGGSAPSTTDAKMLSASVQEATCSKSPDLMMENSQIDSPKVNSKILVRIKRDSVFLPKKPR</sequence>
<dbReference type="Proteomes" id="UP000499080">
    <property type="component" value="Unassembled WGS sequence"/>
</dbReference>
<evidence type="ECO:0000313" key="6">
    <source>
        <dbReference type="Proteomes" id="UP000499080"/>
    </source>
</evidence>
<dbReference type="Pfam" id="PF00076">
    <property type="entry name" value="RRM_1"/>
    <property type="match status" value="1"/>
</dbReference>
<evidence type="ECO:0000256" key="1">
    <source>
        <dbReference type="ARBA" id="ARBA00022884"/>
    </source>
</evidence>
<keyword evidence="5" id="KW-0648">Protein biosynthesis</keyword>
<dbReference type="GO" id="GO:0003723">
    <property type="term" value="F:RNA binding"/>
    <property type="evidence" value="ECO:0007669"/>
    <property type="project" value="UniProtKB-UniRule"/>
</dbReference>
<gene>
    <name evidence="5" type="primary">supt6h</name>
    <name evidence="5" type="ORF">AVEN_101981_1</name>
</gene>
<dbReference type="GO" id="GO:0042393">
    <property type="term" value="F:histone binding"/>
    <property type="evidence" value="ECO:0007669"/>
    <property type="project" value="TreeGrafter"/>
</dbReference>
<comment type="caution">
    <text evidence="5">The sequence shown here is derived from an EMBL/GenBank/DDBJ whole genome shotgun (WGS) entry which is preliminary data.</text>
</comment>
<dbReference type="EMBL" id="BGPR01005379">
    <property type="protein sequence ID" value="GBN09640.1"/>
    <property type="molecule type" value="Genomic_DNA"/>
</dbReference>
<dbReference type="InterPro" id="IPR012677">
    <property type="entry name" value="Nucleotide-bd_a/b_plait_sf"/>
</dbReference>
<dbReference type="InterPro" id="IPR023319">
    <property type="entry name" value="Tex-like_HTH_dom_sf"/>
</dbReference>
<protein>
    <submittedName>
        <fullName evidence="5">Transcription elongation factor SPT6</fullName>
    </submittedName>
</protein>
<feature type="compositionally biased region" description="Acidic residues" evidence="3">
    <location>
        <begin position="342"/>
        <end position="356"/>
    </location>
</feature>
<organism evidence="5 6">
    <name type="scientific">Araneus ventricosus</name>
    <name type="common">Orbweaver spider</name>
    <name type="synonym">Epeira ventricosa</name>
    <dbReference type="NCBI Taxonomy" id="182803"/>
    <lineage>
        <taxon>Eukaryota</taxon>
        <taxon>Metazoa</taxon>
        <taxon>Ecdysozoa</taxon>
        <taxon>Arthropoda</taxon>
        <taxon>Chelicerata</taxon>
        <taxon>Arachnida</taxon>
        <taxon>Araneae</taxon>
        <taxon>Araneomorphae</taxon>
        <taxon>Entelegynae</taxon>
        <taxon>Araneoidea</taxon>
        <taxon>Araneidae</taxon>
        <taxon>Araneus</taxon>
    </lineage>
</organism>
<dbReference type="GO" id="GO:0031491">
    <property type="term" value="F:nucleosome binding"/>
    <property type="evidence" value="ECO:0007669"/>
    <property type="project" value="TreeGrafter"/>
</dbReference>
<dbReference type="AlphaFoldDB" id="A0A4Y2L605"/>
<dbReference type="GO" id="GO:0003746">
    <property type="term" value="F:translation elongation factor activity"/>
    <property type="evidence" value="ECO:0007669"/>
    <property type="project" value="UniProtKB-KW"/>
</dbReference>
<dbReference type="Gene3D" id="3.30.70.330">
    <property type="match status" value="1"/>
</dbReference>
<dbReference type="SMART" id="SM00360">
    <property type="entry name" value="RRM"/>
    <property type="match status" value="1"/>
</dbReference>
<evidence type="ECO:0000313" key="5">
    <source>
        <dbReference type="EMBL" id="GBN09640.1"/>
    </source>
</evidence>
<dbReference type="SUPFAM" id="SSF54928">
    <property type="entry name" value="RNA-binding domain, RBD"/>
    <property type="match status" value="1"/>
</dbReference>
<feature type="domain" description="RRM" evidence="4">
    <location>
        <begin position="10"/>
        <end position="88"/>
    </location>
</feature>
<dbReference type="PROSITE" id="PS50102">
    <property type="entry name" value="RRM"/>
    <property type="match status" value="1"/>
</dbReference>
<dbReference type="PANTHER" id="PTHR10145">
    <property type="entry name" value="TRANSCRIPTION ELONGATION FACTOR SPT6"/>
    <property type="match status" value="1"/>
</dbReference>
<feature type="region of interest" description="Disordered" evidence="3">
    <location>
        <begin position="437"/>
        <end position="462"/>
    </location>
</feature>
<feature type="compositionally biased region" description="Polar residues" evidence="3">
    <location>
        <begin position="437"/>
        <end position="448"/>
    </location>
</feature>
<proteinExistence type="predicted"/>
<reference evidence="5 6" key="1">
    <citation type="journal article" date="2019" name="Sci. Rep.">
        <title>Orb-weaving spider Araneus ventricosus genome elucidates the spidroin gene catalogue.</title>
        <authorList>
            <person name="Kono N."/>
            <person name="Nakamura H."/>
            <person name="Ohtoshi R."/>
            <person name="Moran D.A.P."/>
            <person name="Shinohara A."/>
            <person name="Yoshida Y."/>
            <person name="Fujiwara M."/>
            <person name="Mori M."/>
            <person name="Tomita M."/>
            <person name="Arakawa K."/>
        </authorList>
    </citation>
    <scope>NUCLEOTIDE SEQUENCE [LARGE SCALE GENOMIC DNA]</scope>
</reference>
<dbReference type="InterPro" id="IPR017072">
    <property type="entry name" value="TF_Spt6"/>
</dbReference>
<dbReference type="OrthoDB" id="1875751at2759"/>
<keyword evidence="6" id="KW-1185">Reference proteome</keyword>
<dbReference type="Gene3D" id="1.10.10.650">
    <property type="entry name" value="RuvA domain 2-like"/>
    <property type="match status" value="1"/>
</dbReference>
<keyword evidence="1 2" id="KW-0694">RNA-binding</keyword>